<organism evidence="6 7">
    <name type="scientific">Geodia barretti</name>
    <name type="common">Barrett's horny sponge</name>
    <dbReference type="NCBI Taxonomy" id="519541"/>
    <lineage>
        <taxon>Eukaryota</taxon>
        <taxon>Metazoa</taxon>
        <taxon>Porifera</taxon>
        <taxon>Demospongiae</taxon>
        <taxon>Heteroscleromorpha</taxon>
        <taxon>Tetractinellida</taxon>
        <taxon>Astrophorina</taxon>
        <taxon>Geodiidae</taxon>
        <taxon>Geodia</taxon>
    </lineage>
</organism>
<dbReference type="SUPFAM" id="SSF53335">
    <property type="entry name" value="S-adenosyl-L-methionine-dependent methyltransferases"/>
    <property type="match status" value="1"/>
</dbReference>
<dbReference type="Gene3D" id="3.40.50.150">
    <property type="entry name" value="Vaccinia Virus protein VP39"/>
    <property type="match status" value="1"/>
</dbReference>
<keyword evidence="4" id="KW-0808">Transferase</keyword>
<accession>A0AA35T5M6</accession>
<dbReference type="Proteomes" id="UP001174909">
    <property type="component" value="Unassembled WGS sequence"/>
</dbReference>
<dbReference type="InterPro" id="IPR050714">
    <property type="entry name" value="Cobalamin_biosynth_MTase"/>
</dbReference>
<reference evidence="6" key="1">
    <citation type="submission" date="2023-03" db="EMBL/GenBank/DDBJ databases">
        <authorList>
            <person name="Steffen K."/>
            <person name="Cardenas P."/>
        </authorList>
    </citation>
    <scope>NUCLEOTIDE SEQUENCE</scope>
</reference>
<keyword evidence="7" id="KW-1185">Reference proteome</keyword>
<dbReference type="PANTHER" id="PTHR43182">
    <property type="entry name" value="COBALT-PRECORRIN-6B C(15)-METHYLTRANSFERASE (DECARBOXYLATING)"/>
    <property type="match status" value="1"/>
</dbReference>
<keyword evidence="5" id="KW-0949">S-adenosyl-L-methionine</keyword>
<dbReference type="AlphaFoldDB" id="A0AA35T5M6"/>
<keyword evidence="2" id="KW-0169">Cobalamin biosynthesis</keyword>
<dbReference type="Pfam" id="PF01135">
    <property type="entry name" value="PCMT"/>
    <property type="match status" value="1"/>
</dbReference>
<protein>
    <submittedName>
        <fullName evidence="6">Cobalamin biosynthesis bifunctional protein CbiET</fullName>
    </submittedName>
</protein>
<dbReference type="InterPro" id="IPR014008">
    <property type="entry name" value="Cbl_synth_MTase_CbiT"/>
</dbReference>
<dbReference type="CDD" id="cd02440">
    <property type="entry name" value="AdoMet_MTases"/>
    <property type="match status" value="1"/>
</dbReference>
<evidence type="ECO:0000256" key="3">
    <source>
        <dbReference type="ARBA" id="ARBA00022603"/>
    </source>
</evidence>
<dbReference type="EMBL" id="CASHTH010003186">
    <property type="protein sequence ID" value="CAI8041403.1"/>
    <property type="molecule type" value="Genomic_DNA"/>
</dbReference>
<comment type="pathway">
    <text evidence="1">Cofactor biosynthesis; adenosylcobalamin biosynthesis.</text>
</comment>
<evidence type="ECO:0000256" key="1">
    <source>
        <dbReference type="ARBA" id="ARBA00004953"/>
    </source>
</evidence>
<evidence type="ECO:0000256" key="2">
    <source>
        <dbReference type="ARBA" id="ARBA00022573"/>
    </source>
</evidence>
<keyword evidence="3" id="KW-0489">Methyltransferase</keyword>
<dbReference type="PANTHER" id="PTHR43182:SF1">
    <property type="entry name" value="COBALT-PRECORRIN-7 C(5)-METHYLTRANSFERASE"/>
    <property type="match status" value="1"/>
</dbReference>
<name>A0AA35T5M6_GEOBA</name>
<evidence type="ECO:0000313" key="7">
    <source>
        <dbReference type="Proteomes" id="UP001174909"/>
    </source>
</evidence>
<dbReference type="NCBIfam" id="TIGR02469">
    <property type="entry name" value="CbiT"/>
    <property type="match status" value="1"/>
</dbReference>
<dbReference type="GO" id="GO:0008276">
    <property type="term" value="F:protein methyltransferase activity"/>
    <property type="evidence" value="ECO:0007669"/>
    <property type="project" value="InterPro"/>
</dbReference>
<evidence type="ECO:0000256" key="5">
    <source>
        <dbReference type="ARBA" id="ARBA00022691"/>
    </source>
</evidence>
<comment type="caution">
    <text evidence="6">The sequence shown here is derived from an EMBL/GenBank/DDBJ whole genome shotgun (WGS) entry which is preliminary data.</text>
</comment>
<sequence>MVRTENIHDTTPASIDKIRPFGLSDDAFDQRRPVRGQITKSEARAVSLYNLGLRPDSIVWDIGAGTGSVAVEAAYIACMGHVYAIDRDAESAHLLQANVDRFGEGRVSVVIGSAPAVLSDLPDPDSVFIGGGGANILSILAAVTRRLRPGGRVVANFAVMERANSAYRALRETGFSPELTMVAASRGRELPDGTLRLEAYNPVFIVWGQR</sequence>
<proteinExistence type="predicted"/>
<dbReference type="InterPro" id="IPR029063">
    <property type="entry name" value="SAM-dependent_MTases_sf"/>
</dbReference>
<evidence type="ECO:0000256" key="4">
    <source>
        <dbReference type="ARBA" id="ARBA00022679"/>
    </source>
</evidence>
<dbReference type="GO" id="GO:0032259">
    <property type="term" value="P:methylation"/>
    <property type="evidence" value="ECO:0007669"/>
    <property type="project" value="UniProtKB-KW"/>
</dbReference>
<evidence type="ECO:0000313" key="6">
    <source>
        <dbReference type="EMBL" id="CAI8041403.1"/>
    </source>
</evidence>
<gene>
    <name evidence="6" type="ORF">GBAR_LOCUS23028</name>
</gene>